<dbReference type="AlphaFoldDB" id="A0AAF0QL01"/>
<reference evidence="2" key="1">
    <citation type="submission" date="2023-08" db="EMBL/GenBank/DDBJ databases">
        <title>A de novo genome assembly of Solanum verrucosum Schlechtendal, a Mexican diploid species geographically isolated from the other diploid A-genome species in potato relatives.</title>
        <authorList>
            <person name="Hosaka K."/>
        </authorList>
    </citation>
    <scope>NUCLEOTIDE SEQUENCE</scope>
    <source>
        <tissue evidence="2">Young leaves</tissue>
    </source>
</reference>
<gene>
    <name evidence="2" type="ORF">MTR67_019154</name>
</gene>
<feature type="domain" description="Reverse transcriptase zinc-binding" evidence="1">
    <location>
        <begin position="228"/>
        <end position="302"/>
    </location>
</feature>
<dbReference type="InterPro" id="IPR026960">
    <property type="entry name" value="RVT-Znf"/>
</dbReference>
<dbReference type="Pfam" id="PF13966">
    <property type="entry name" value="zf-RVT"/>
    <property type="match status" value="1"/>
</dbReference>
<name>A0AAF0QL01_SOLVR</name>
<evidence type="ECO:0000259" key="1">
    <source>
        <dbReference type="Pfam" id="PF13966"/>
    </source>
</evidence>
<dbReference type="Proteomes" id="UP001234989">
    <property type="component" value="Chromosome 4"/>
</dbReference>
<sequence>MEATHLQYADDTLIFCDAEEGQLLILRSILVLFEGVSGLHINWRKSQLFPINEVPNMLVLSGILGGEVGPLPTMYLGSEENVSTVRHLVKWNEVLWGKKQGGLGVRNLKIQSKALRLKWLWRYSQEPQAYWGKVIKAIYGVENKWMTNEVSTPYGVSLWRSIRILWPFLRNNTAVRVGNGSKTSFWEDNWLGHASLKNLFPERALAEFKGTKNEVDRLWWNKDNKGMYKVNSAYKFLNKGGQQPPNWPWKQIWKTKTPFKVACFTWLLAREAVLTQENLNKRKFSMCSRCYLCGEEVEEIDDIEDSSGDPFVADAIANERELNLSEEQKRKFKKVKEEDDLKIDLKLRRCLKQRRHKNRQKLVISML</sequence>
<dbReference type="EMBL" id="CP133615">
    <property type="protein sequence ID" value="WMV25769.1"/>
    <property type="molecule type" value="Genomic_DNA"/>
</dbReference>
<evidence type="ECO:0000313" key="3">
    <source>
        <dbReference type="Proteomes" id="UP001234989"/>
    </source>
</evidence>
<evidence type="ECO:0000313" key="2">
    <source>
        <dbReference type="EMBL" id="WMV25769.1"/>
    </source>
</evidence>
<dbReference type="PANTHER" id="PTHR36617">
    <property type="entry name" value="PROTEIN, PUTATIVE-RELATED"/>
    <property type="match status" value="1"/>
</dbReference>
<dbReference type="PANTHER" id="PTHR36617:SF16">
    <property type="entry name" value="OS04G0516500 PROTEIN"/>
    <property type="match status" value="1"/>
</dbReference>
<protein>
    <recommendedName>
        <fullName evidence="1">Reverse transcriptase zinc-binding domain-containing protein</fullName>
    </recommendedName>
</protein>
<keyword evidence="3" id="KW-1185">Reference proteome</keyword>
<organism evidence="2 3">
    <name type="scientific">Solanum verrucosum</name>
    <dbReference type="NCBI Taxonomy" id="315347"/>
    <lineage>
        <taxon>Eukaryota</taxon>
        <taxon>Viridiplantae</taxon>
        <taxon>Streptophyta</taxon>
        <taxon>Embryophyta</taxon>
        <taxon>Tracheophyta</taxon>
        <taxon>Spermatophyta</taxon>
        <taxon>Magnoliopsida</taxon>
        <taxon>eudicotyledons</taxon>
        <taxon>Gunneridae</taxon>
        <taxon>Pentapetalae</taxon>
        <taxon>asterids</taxon>
        <taxon>lamiids</taxon>
        <taxon>Solanales</taxon>
        <taxon>Solanaceae</taxon>
        <taxon>Solanoideae</taxon>
        <taxon>Solaneae</taxon>
        <taxon>Solanum</taxon>
    </lineage>
</organism>
<accession>A0AAF0QL01</accession>
<proteinExistence type="predicted"/>